<reference evidence="1 2" key="1">
    <citation type="submission" date="2021-06" db="EMBL/GenBank/DDBJ databases">
        <title>Caerostris darwini draft genome.</title>
        <authorList>
            <person name="Kono N."/>
            <person name="Arakawa K."/>
        </authorList>
    </citation>
    <scope>NUCLEOTIDE SEQUENCE [LARGE SCALE GENOMIC DNA]</scope>
</reference>
<proteinExistence type="predicted"/>
<protein>
    <submittedName>
        <fullName evidence="1">Uncharacterized protein</fullName>
    </submittedName>
</protein>
<sequence length="134" mass="15502">MLHVYESIALPSQRVVHYYSTHQFFYFAADVVVVVPHLPPNLIWGVGPRSQSCEARRLLVVAARSLESSWLEPNESLPPLRTNMCWSPRGDSFQMSYDKYRGKRVQERCIVFISPVKYLVTLGLRRTVDDEIEC</sequence>
<comment type="caution">
    <text evidence="1">The sequence shown here is derived from an EMBL/GenBank/DDBJ whole genome shotgun (WGS) entry which is preliminary data.</text>
</comment>
<organism evidence="1 2">
    <name type="scientific">Caerostris darwini</name>
    <dbReference type="NCBI Taxonomy" id="1538125"/>
    <lineage>
        <taxon>Eukaryota</taxon>
        <taxon>Metazoa</taxon>
        <taxon>Ecdysozoa</taxon>
        <taxon>Arthropoda</taxon>
        <taxon>Chelicerata</taxon>
        <taxon>Arachnida</taxon>
        <taxon>Araneae</taxon>
        <taxon>Araneomorphae</taxon>
        <taxon>Entelegynae</taxon>
        <taxon>Araneoidea</taxon>
        <taxon>Araneidae</taxon>
        <taxon>Caerostris</taxon>
    </lineage>
</organism>
<dbReference type="AlphaFoldDB" id="A0AAV4QPA1"/>
<evidence type="ECO:0000313" key="1">
    <source>
        <dbReference type="EMBL" id="GIY11047.1"/>
    </source>
</evidence>
<name>A0AAV4QPA1_9ARAC</name>
<evidence type="ECO:0000313" key="2">
    <source>
        <dbReference type="Proteomes" id="UP001054837"/>
    </source>
</evidence>
<dbReference type="Proteomes" id="UP001054837">
    <property type="component" value="Unassembled WGS sequence"/>
</dbReference>
<keyword evidence="2" id="KW-1185">Reference proteome</keyword>
<dbReference type="EMBL" id="BPLQ01004857">
    <property type="protein sequence ID" value="GIY11047.1"/>
    <property type="molecule type" value="Genomic_DNA"/>
</dbReference>
<accession>A0AAV4QPA1</accession>
<gene>
    <name evidence="1" type="ORF">CDAR_166701</name>
</gene>